<keyword evidence="3" id="KW-1185">Reference proteome</keyword>
<evidence type="ECO:0000313" key="2">
    <source>
        <dbReference type="EMBL" id="ORD97707.1"/>
    </source>
</evidence>
<protein>
    <submittedName>
        <fullName evidence="2">Uncharacterized protein</fullName>
    </submittedName>
</protein>
<evidence type="ECO:0000256" key="1">
    <source>
        <dbReference type="SAM" id="MobiDB-lite"/>
    </source>
</evidence>
<reference evidence="2 3" key="1">
    <citation type="journal article" date="2017" name="Environ. Microbiol.">
        <title>Decay of the glycolytic pathway and adaptation to intranuclear parasitism within Enterocytozoonidae microsporidia.</title>
        <authorList>
            <person name="Wiredu Boakye D."/>
            <person name="Jaroenlak P."/>
            <person name="Prachumwat A."/>
            <person name="Williams T.A."/>
            <person name="Bateman K.S."/>
            <person name="Itsathitphaisarn O."/>
            <person name="Sritunyalucksana K."/>
            <person name="Paszkiewicz K.H."/>
            <person name="Moore K.A."/>
            <person name="Stentiford G.D."/>
            <person name="Williams B.A."/>
        </authorList>
    </citation>
    <scope>NUCLEOTIDE SEQUENCE [LARGE SCALE GENOMIC DNA]</scope>
    <source>
        <strain evidence="2 3">GB1</strain>
    </source>
</reference>
<organism evidence="2 3">
    <name type="scientific">Hepatospora eriocheir</name>
    <dbReference type="NCBI Taxonomy" id="1081669"/>
    <lineage>
        <taxon>Eukaryota</taxon>
        <taxon>Fungi</taxon>
        <taxon>Fungi incertae sedis</taxon>
        <taxon>Microsporidia</taxon>
        <taxon>Hepatosporidae</taxon>
        <taxon>Hepatospora</taxon>
    </lineage>
</organism>
<dbReference type="AlphaFoldDB" id="A0A1X0QD74"/>
<proteinExistence type="predicted"/>
<dbReference type="VEuPathDB" id="MicrosporidiaDB:HERIO_407"/>
<sequence length="231" mass="26485">MLKLLKDMLYLSNVDAGVVNTKIIVEPEAYEISKIENAKNPILLDAAKYKMVPTFIFTMIVNPNTIDCVIPPPIMTLFNTFVIKSMDCPTVYPLWTHYAYSKFPGYSCYDSDKILRHFNPNCNDNSGGKCPEGYKKISLKEFADRTDAELDKLVESSAIGPQKKKKGKNSHKKQSSKSKEENKDKESQTKDENNKDDKKDKETKDVEKEKDQEEKKDKEEKKPEENNNETV</sequence>
<dbReference type="Proteomes" id="UP000192356">
    <property type="component" value="Unassembled WGS sequence"/>
</dbReference>
<feature type="compositionally biased region" description="Basic and acidic residues" evidence="1">
    <location>
        <begin position="177"/>
        <end position="225"/>
    </location>
</feature>
<feature type="region of interest" description="Disordered" evidence="1">
    <location>
        <begin position="153"/>
        <end position="231"/>
    </location>
</feature>
<gene>
    <name evidence="2" type="ORF">HERIO_407</name>
</gene>
<name>A0A1X0QD74_9MICR</name>
<accession>A0A1X0QD74</accession>
<evidence type="ECO:0000313" key="3">
    <source>
        <dbReference type="Proteomes" id="UP000192356"/>
    </source>
</evidence>
<dbReference type="VEuPathDB" id="MicrosporidiaDB:A0H76_592"/>
<feature type="compositionally biased region" description="Basic residues" evidence="1">
    <location>
        <begin position="162"/>
        <end position="176"/>
    </location>
</feature>
<comment type="caution">
    <text evidence="2">The sequence shown here is derived from an EMBL/GenBank/DDBJ whole genome shotgun (WGS) entry which is preliminary data.</text>
</comment>
<dbReference type="EMBL" id="LVKB01000012">
    <property type="protein sequence ID" value="ORD97707.1"/>
    <property type="molecule type" value="Genomic_DNA"/>
</dbReference>